<dbReference type="Pfam" id="PF05167">
    <property type="entry name" value="DUF711"/>
    <property type="match status" value="1"/>
</dbReference>
<evidence type="ECO:0000313" key="3">
    <source>
        <dbReference type="Proteomes" id="UP000195137"/>
    </source>
</evidence>
<dbReference type="Gene3D" id="3.20.70.20">
    <property type="match status" value="1"/>
</dbReference>
<name>A0A1Y3GD50_9EURY</name>
<dbReference type="PANTHER" id="PTHR37560">
    <property type="entry name" value="UPF0210 PROTEIN SPR0218"/>
    <property type="match status" value="1"/>
</dbReference>
<dbReference type="GO" id="GO:0016829">
    <property type="term" value="F:lyase activity"/>
    <property type="evidence" value="ECO:0007669"/>
    <property type="project" value="UniProtKB-KW"/>
</dbReference>
<dbReference type="RefSeq" id="WP_086636471.1">
    <property type="nucleotide sequence ID" value="NZ_MRZU01000002.1"/>
</dbReference>
<dbReference type="SUPFAM" id="SSF51998">
    <property type="entry name" value="PFL-like glycyl radical enzymes"/>
    <property type="match status" value="1"/>
</dbReference>
<dbReference type="HAMAP" id="MF_01221">
    <property type="entry name" value="UPF0210"/>
    <property type="match status" value="1"/>
</dbReference>
<dbReference type="OrthoDB" id="21376at2157"/>
<reference evidence="2 3" key="1">
    <citation type="submission" date="2016-12" db="EMBL/GenBank/DDBJ databases">
        <title>Discovery of methanogenic haloarchaea.</title>
        <authorList>
            <person name="Sorokin D.Y."/>
            <person name="Makarova K.S."/>
            <person name="Abbas B."/>
            <person name="Ferrer M."/>
            <person name="Golyshin P.N."/>
        </authorList>
    </citation>
    <scope>NUCLEOTIDE SEQUENCE [LARGE SCALE GENOMIC DNA]</scope>
    <source>
        <strain evidence="2">AMET1</strain>
    </source>
</reference>
<evidence type="ECO:0000313" key="2">
    <source>
        <dbReference type="EMBL" id="OUJ19368.1"/>
    </source>
</evidence>
<comment type="similarity">
    <text evidence="1">Belongs to the UPF0210 family.</text>
</comment>
<protein>
    <recommendedName>
        <fullName evidence="1">UPF0210 protein AMET1_0037</fullName>
    </recommendedName>
</protein>
<dbReference type="Proteomes" id="UP000195137">
    <property type="component" value="Unassembled WGS sequence"/>
</dbReference>
<keyword evidence="2" id="KW-0670">Pyruvate</keyword>
<dbReference type="PANTHER" id="PTHR37560:SF1">
    <property type="entry name" value="UPF0210 PROTEIN MJ1665"/>
    <property type="match status" value="1"/>
</dbReference>
<dbReference type="EMBL" id="MRZU01000002">
    <property type="protein sequence ID" value="OUJ19368.1"/>
    <property type="molecule type" value="Genomic_DNA"/>
</dbReference>
<accession>A0A1Y3GD50</accession>
<dbReference type="NCBIfam" id="NF003700">
    <property type="entry name" value="PRK05313.1"/>
    <property type="match status" value="1"/>
</dbReference>
<dbReference type="CDD" id="cd08025">
    <property type="entry name" value="RNR_PFL_like_DUF711"/>
    <property type="match status" value="1"/>
</dbReference>
<organism evidence="2 3">
    <name type="scientific">Methanonatronarchaeum thermophilum</name>
    <dbReference type="NCBI Taxonomy" id="1927129"/>
    <lineage>
        <taxon>Archaea</taxon>
        <taxon>Methanobacteriati</taxon>
        <taxon>Methanobacteriota</taxon>
        <taxon>Methanonatronarchaeia</taxon>
        <taxon>Methanonatronarchaeales</taxon>
        <taxon>Methanonatronarchaeaceae</taxon>
        <taxon>Methanonatronarchaeum</taxon>
    </lineage>
</organism>
<dbReference type="AlphaFoldDB" id="A0A1Y3GD50"/>
<proteinExistence type="inferred from homology"/>
<comment type="caution">
    <text evidence="2">The sequence shown here is derived from an EMBL/GenBank/DDBJ whole genome shotgun (WGS) entry which is preliminary data.</text>
</comment>
<keyword evidence="2" id="KW-0456">Lyase</keyword>
<evidence type="ECO:0000256" key="1">
    <source>
        <dbReference type="HAMAP-Rule" id="MF_01221"/>
    </source>
</evidence>
<sequence>MISSEEIFETIDMVAIENLDIRTVTLGINIAGCSSSNPKKLAENVEEKIIEKGERLSEAADRIESRYGIPIVNRRISVSPVGEMIAPALKNDDEVGVEVALAMDNAAKEIGVDFIGGYSALVDRGMTKASNCLLNTIPKALSQTERVCSSVEVASTRSGINMDAVKKSGEIVKETAEKTSEDGGLGCAKLGFFANAPPDNPFMPGAMHGPGNEESSISVAISGPGVVRSVVETTDGDFSELSEAIKKTSFKMTRAGELVGRKVAEQLDVKFNIVDLSLAPTPAEGDSVAMILEKMGIEGCGAPGSTAALALLTDAVKKGGMMATPNVGGLSGSFIPVTEDSRMARAVEQGSMNIEKLEAMSSVCSVGLDMVPIPGDTSPETISAIIADECAIGMMNNKTTGIRLIPVPGKKSGDTVSFGGLLGESTIMSVSKYKSTKFSQRGGRIPAPIHSLKN</sequence>
<dbReference type="InterPro" id="IPR007841">
    <property type="entry name" value="UPF0210"/>
</dbReference>
<keyword evidence="3" id="KW-1185">Reference proteome</keyword>
<gene>
    <name evidence="2" type="ORF">AMET1_0037</name>
</gene>